<protein>
    <submittedName>
        <fullName evidence="7">Tyrosine recombinase XerC</fullName>
    </submittedName>
</protein>
<dbReference type="CDD" id="cd00799">
    <property type="entry name" value="INT_Cre_C"/>
    <property type="match status" value="1"/>
</dbReference>
<feature type="domain" description="Core-binding (CB)" evidence="6">
    <location>
        <begin position="16"/>
        <end position="96"/>
    </location>
</feature>
<dbReference type="InterPro" id="IPR002104">
    <property type="entry name" value="Integrase_catalytic"/>
</dbReference>
<dbReference type="OrthoDB" id="5513193at2"/>
<dbReference type="Pfam" id="PF00589">
    <property type="entry name" value="Phage_integrase"/>
    <property type="match status" value="1"/>
</dbReference>
<keyword evidence="3" id="KW-0233">DNA recombination</keyword>
<dbReference type="InterPro" id="IPR052925">
    <property type="entry name" value="Phage_Integrase-like_Recomb"/>
</dbReference>
<dbReference type="SUPFAM" id="SSF56349">
    <property type="entry name" value="DNA breaking-rejoining enzymes"/>
    <property type="match status" value="1"/>
</dbReference>
<dbReference type="PANTHER" id="PTHR34605">
    <property type="entry name" value="PHAGE_INTEGRASE DOMAIN-CONTAINING PROTEIN"/>
    <property type="match status" value="1"/>
</dbReference>
<dbReference type="SUPFAM" id="SSF47823">
    <property type="entry name" value="lambda integrase-like, N-terminal domain"/>
    <property type="match status" value="1"/>
</dbReference>
<dbReference type="EMBL" id="CABFPH010000029">
    <property type="protein sequence ID" value="VUD71848.1"/>
    <property type="molecule type" value="Genomic_DNA"/>
</dbReference>
<gene>
    <name evidence="7" type="primary">xerC_3</name>
    <name evidence="7" type="ORF">MET9862_02437</name>
</gene>
<dbReference type="GO" id="GO:0003677">
    <property type="term" value="F:DNA binding"/>
    <property type="evidence" value="ECO:0007669"/>
    <property type="project" value="UniProtKB-UniRule"/>
</dbReference>
<dbReference type="RefSeq" id="WP_142583219.1">
    <property type="nucleotide sequence ID" value="NZ_CABFPH010000029.1"/>
</dbReference>
<dbReference type="InterPro" id="IPR044068">
    <property type="entry name" value="CB"/>
</dbReference>
<dbReference type="PROSITE" id="PS51900">
    <property type="entry name" value="CB"/>
    <property type="match status" value="1"/>
</dbReference>
<evidence type="ECO:0000256" key="3">
    <source>
        <dbReference type="ARBA" id="ARBA00023172"/>
    </source>
</evidence>
<proteinExistence type="predicted"/>
<name>A0A509ECE7_9HYPH</name>
<dbReference type="Gene3D" id="1.10.443.10">
    <property type="entry name" value="Intergrase catalytic core"/>
    <property type="match status" value="1"/>
</dbReference>
<keyword evidence="8" id="KW-1185">Reference proteome</keyword>
<dbReference type="Proteomes" id="UP000410984">
    <property type="component" value="Unassembled WGS sequence"/>
</dbReference>
<evidence type="ECO:0000256" key="4">
    <source>
        <dbReference type="PROSITE-ProRule" id="PRU01248"/>
    </source>
</evidence>
<evidence type="ECO:0000259" key="6">
    <source>
        <dbReference type="PROSITE" id="PS51900"/>
    </source>
</evidence>
<organism evidence="7 8">
    <name type="scientific">Methylobacterium symbioticum</name>
    <dbReference type="NCBI Taxonomy" id="2584084"/>
    <lineage>
        <taxon>Bacteria</taxon>
        <taxon>Pseudomonadati</taxon>
        <taxon>Pseudomonadota</taxon>
        <taxon>Alphaproteobacteria</taxon>
        <taxon>Hyphomicrobiales</taxon>
        <taxon>Methylobacteriaceae</taxon>
        <taxon>Methylobacterium</taxon>
    </lineage>
</organism>
<evidence type="ECO:0000313" key="7">
    <source>
        <dbReference type="EMBL" id="VUD71848.1"/>
    </source>
</evidence>
<dbReference type="InterPro" id="IPR013762">
    <property type="entry name" value="Integrase-like_cat_sf"/>
</dbReference>
<reference evidence="7 8" key="1">
    <citation type="submission" date="2019-06" db="EMBL/GenBank/DDBJ databases">
        <authorList>
            <person name="Rodrigo-Torres L."/>
            <person name="Arahal R. D."/>
            <person name="Lucena T."/>
        </authorList>
    </citation>
    <scope>NUCLEOTIDE SEQUENCE [LARGE SCALE GENOMIC DNA]</scope>
    <source>
        <strain evidence="7 8">SB0023/3</strain>
    </source>
</reference>
<keyword evidence="2 4" id="KW-0238">DNA-binding</keyword>
<keyword evidence="1" id="KW-0229">DNA integration</keyword>
<dbReference type="InterPro" id="IPR011010">
    <property type="entry name" value="DNA_brk_join_enz"/>
</dbReference>
<dbReference type="PANTHER" id="PTHR34605:SF4">
    <property type="entry name" value="DNA ADENINE METHYLTRANSFERASE"/>
    <property type="match status" value="1"/>
</dbReference>
<dbReference type="AlphaFoldDB" id="A0A509ECE7"/>
<feature type="domain" description="Tyr recombinase" evidence="5">
    <location>
        <begin position="122"/>
        <end position="318"/>
    </location>
</feature>
<dbReference type="Gene3D" id="1.10.150.130">
    <property type="match status" value="1"/>
</dbReference>
<evidence type="ECO:0000259" key="5">
    <source>
        <dbReference type="PROSITE" id="PS51898"/>
    </source>
</evidence>
<dbReference type="InterPro" id="IPR010998">
    <property type="entry name" value="Integrase_recombinase_N"/>
</dbReference>
<sequence>MPETLPVPVAPADIVPVALDRAKAYAAEARADRTRKAYSSAFGCFTTWCRGVAACPLEAEPATVAAYVAHLADTGRKAATINLHVAAIAAVHRAAGLDNPTAAEAVRATVRGIRRTIGTRQARKAPATAETVKKMVRKVPDGLAGQRDRALILLGFAAALRRSELVALDVADLERAPDGIVLHIRRSKTDQDGAGQEIAVPRGSKLKPCEALDAWLAAARITSGPVFRPVNKGGAVSAERLTDRSVADIVKRYAEAAGLDATLFSGHSLRAGFVTSALAAGADVLKVMHVTRHTQVTTLQKYDRRARAFDDHAGRKFL</sequence>
<accession>A0A509ECE7</accession>
<evidence type="ECO:0000256" key="2">
    <source>
        <dbReference type="ARBA" id="ARBA00023125"/>
    </source>
</evidence>
<dbReference type="GO" id="GO:0006310">
    <property type="term" value="P:DNA recombination"/>
    <property type="evidence" value="ECO:0007669"/>
    <property type="project" value="UniProtKB-KW"/>
</dbReference>
<evidence type="ECO:0000313" key="8">
    <source>
        <dbReference type="Proteomes" id="UP000410984"/>
    </source>
</evidence>
<evidence type="ECO:0000256" key="1">
    <source>
        <dbReference type="ARBA" id="ARBA00022908"/>
    </source>
</evidence>
<dbReference type="PROSITE" id="PS51898">
    <property type="entry name" value="TYR_RECOMBINASE"/>
    <property type="match status" value="1"/>
</dbReference>
<dbReference type="GO" id="GO:0015074">
    <property type="term" value="P:DNA integration"/>
    <property type="evidence" value="ECO:0007669"/>
    <property type="project" value="UniProtKB-KW"/>
</dbReference>